<dbReference type="EMBL" id="CALNXI010002344">
    <property type="protein sequence ID" value="CAH3186543.1"/>
    <property type="molecule type" value="Genomic_DNA"/>
</dbReference>
<feature type="region of interest" description="Disordered" evidence="1">
    <location>
        <begin position="285"/>
        <end position="314"/>
    </location>
</feature>
<keyword evidence="4" id="KW-1185">Reference proteome</keyword>
<reference evidence="3 4" key="1">
    <citation type="submission" date="2022-05" db="EMBL/GenBank/DDBJ databases">
        <authorList>
            <consortium name="Genoscope - CEA"/>
            <person name="William W."/>
        </authorList>
    </citation>
    <scope>NUCLEOTIDE SEQUENCE [LARGE SCALE GENOMIC DNA]</scope>
</reference>
<dbReference type="InterPro" id="IPR029071">
    <property type="entry name" value="Ubiquitin-like_domsf"/>
</dbReference>
<comment type="caution">
    <text evidence="3">The sequence shown here is derived from an EMBL/GenBank/DDBJ whole genome shotgun (WGS) entry which is preliminary data.</text>
</comment>
<dbReference type="SMART" id="SM00213">
    <property type="entry name" value="UBQ"/>
    <property type="match status" value="4"/>
</dbReference>
<feature type="domain" description="Ubiquitin-like" evidence="2">
    <location>
        <begin position="691"/>
        <end position="762"/>
    </location>
</feature>
<feature type="compositionally biased region" description="Basic and acidic residues" evidence="1">
    <location>
        <begin position="285"/>
        <end position="303"/>
    </location>
</feature>
<dbReference type="InterPro" id="IPR000626">
    <property type="entry name" value="Ubiquitin-like_dom"/>
</dbReference>
<name>A0ABN8S9W4_9CNID</name>
<dbReference type="PRINTS" id="PR00348">
    <property type="entry name" value="UBIQUITIN"/>
</dbReference>
<feature type="non-terminal residue" evidence="3">
    <location>
        <position position="762"/>
    </location>
</feature>
<dbReference type="PROSITE" id="PS50053">
    <property type="entry name" value="UBIQUITIN_2"/>
    <property type="match status" value="4"/>
</dbReference>
<feature type="compositionally biased region" description="Basic and acidic residues" evidence="1">
    <location>
        <begin position="352"/>
        <end position="364"/>
    </location>
</feature>
<dbReference type="Proteomes" id="UP001159427">
    <property type="component" value="Unassembled WGS sequence"/>
</dbReference>
<feature type="domain" description="Ubiquitin-like" evidence="2">
    <location>
        <begin position="508"/>
        <end position="611"/>
    </location>
</feature>
<dbReference type="Pfam" id="PF00240">
    <property type="entry name" value="ubiquitin"/>
    <property type="match status" value="5"/>
</dbReference>
<dbReference type="PANTHER" id="PTHR10666">
    <property type="entry name" value="UBIQUITIN"/>
    <property type="match status" value="1"/>
</dbReference>
<dbReference type="SUPFAM" id="SSF54236">
    <property type="entry name" value="Ubiquitin-like"/>
    <property type="match status" value="5"/>
</dbReference>
<dbReference type="InterPro" id="IPR019956">
    <property type="entry name" value="Ubiquitin_dom"/>
</dbReference>
<evidence type="ECO:0000313" key="4">
    <source>
        <dbReference type="Proteomes" id="UP001159427"/>
    </source>
</evidence>
<dbReference type="InterPro" id="IPR050158">
    <property type="entry name" value="Ubiquitin_ubiquitin-like"/>
</dbReference>
<dbReference type="Pfam" id="PF18738">
    <property type="entry name" value="HEPN_DZIP3"/>
    <property type="match status" value="1"/>
</dbReference>
<dbReference type="InterPro" id="IPR041249">
    <property type="entry name" value="HEPN_DZIP3"/>
</dbReference>
<accession>A0ABN8S9W4</accession>
<feature type="domain" description="Ubiquitin-like" evidence="2">
    <location>
        <begin position="434"/>
        <end position="507"/>
    </location>
</feature>
<feature type="domain" description="Ubiquitin-like" evidence="2">
    <location>
        <begin position="613"/>
        <end position="691"/>
    </location>
</feature>
<evidence type="ECO:0000313" key="3">
    <source>
        <dbReference type="EMBL" id="CAH3186543.1"/>
    </source>
</evidence>
<sequence>MAAAPDPDEILCSTSEKTNFQRITRLLISGGTSLLREIFDSIHPPSHLPKILSNPVTKNQLKSAKLTRPQWHCLCPSPGVYGKSADSDVTLLFRLLRTICNLAPPVTGWDALPASTDHRLTADIARIKYYRNSVYGHVNQGMEITDDEFPTLWQEISEALVRIAGQISPARKTAWQGAIAKYLTDPLTVEDERNLQELKAWYKSDMDVKKSIVEVSERINHLEVRFSVSFSLIYSFIYFTIQIQKESKDLRNIIESVLREETQVIKKEMKAMSRDILEAVVHQEAKDINDPPGEKNHSTDRKSSLAAKSHLSEESSEKSYLSSFLPEYMKPEGNSDLGESPRHQIKQSQKQNEIKLSESNERLPKPTMAYQEPAWAANTGGKQLLGNEDKEVIYTGVDKKIGVSLEQKVSSQRTRDAFGSSNRSRVRLPGSKLIFVKPLAGKTLNLEVKPGINVQMIKAKIEGKLGIPSQEQTLVFNGGKLEDGRALSDYNIPTESVLHLVHGRVSGMQIFVKTLTGKTITLKVEPSDTTWDVKVKIQDKEGIPPDQQRLFFAGKQLEDQYTLKNSRQGRNPPGQQRLIFAGKQLEDKHTLTDYNIQKESTLHLVLSGDGDVMQIFVKTLTGETNKTITLEVKPSDSILDLKEKIQGKERIPPHRQRLVFALKQLKDNHTLTDYNIQKESTLHLVLRRDGMQVFVETLTGKTITLRGEPGDSILDLKKKIHHKEGIPPRRQSLIFAGKELEDQYALGDYSIQKESTLHLVLR</sequence>
<dbReference type="Gene3D" id="3.10.20.90">
    <property type="entry name" value="Phosphatidylinositol 3-kinase Catalytic Subunit, Chain A, domain 1"/>
    <property type="match status" value="5"/>
</dbReference>
<feature type="region of interest" description="Disordered" evidence="1">
    <location>
        <begin position="330"/>
        <end position="367"/>
    </location>
</feature>
<protein>
    <recommendedName>
        <fullName evidence="2">Ubiquitin-like domain-containing protein</fullName>
    </recommendedName>
</protein>
<evidence type="ECO:0000259" key="2">
    <source>
        <dbReference type="PROSITE" id="PS50053"/>
    </source>
</evidence>
<evidence type="ECO:0000256" key="1">
    <source>
        <dbReference type="SAM" id="MobiDB-lite"/>
    </source>
</evidence>
<proteinExistence type="predicted"/>
<organism evidence="3 4">
    <name type="scientific">Porites evermanni</name>
    <dbReference type="NCBI Taxonomy" id="104178"/>
    <lineage>
        <taxon>Eukaryota</taxon>
        <taxon>Metazoa</taxon>
        <taxon>Cnidaria</taxon>
        <taxon>Anthozoa</taxon>
        <taxon>Hexacorallia</taxon>
        <taxon>Scleractinia</taxon>
        <taxon>Fungiina</taxon>
        <taxon>Poritidae</taxon>
        <taxon>Porites</taxon>
    </lineage>
</organism>
<gene>
    <name evidence="3" type="ORF">PEVE_00016952</name>
</gene>